<evidence type="ECO:0000313" key="2">
    <source>
        <dbReference type="Proteomes" id="UP000245383"/>
    </source>
</evidence>
<organism evidence="1 2">
    <name type="scientific">Smittium simulii</name>
    <dbReference type="NCBI Taxonomy" id="133385"/>
    <lineage>
        <taxon>Eukaryota</taxon>
        <taxon>Fungi</taxon>
        <taxon>Fungi incertae sedis</taxon>
        <taxon>Zoopagomycota</taxon>
        <taxon>Kickxellomycotina</taxon>
        <taxon>Harpellomycetes</taxon>
        <taxon>Harpellales</taxon>
        <taxon>Legeriomycetaceae</taxon>
        <taxon>Smittium</taxon>
    </lineage>
</organism>
<gene>
    <name evidence="1" type="ORF">BB561_003173</name>
</gene>
<accession>A0A2T9YML9</accession>
<dbReference type="Proteomes" id="UP000245383">
    <property type="component" value="Unassembled WGS sequence"/>
</dbReference>
<sequence length="186" mass="21773">MSKKMPVKLNDEQIGIILDGKSPFKPSEYKFVYFDGFKRNRVVWVKQILAKHSVNMRNVGNIAWVNDSRIELCVNSKEVEKVTEAMKLMKGVTLNSTYSPINTPSELEAVRKRVAWMASNENKNKPAQRMGRMVCKWKKEDKEYFINYFLCSQDEEVPTSSLALLINKLRRRRQVHNKNWRRTTTG</sequence>
<dbReference type="OrthoDB" id="5596692at2759"/>
<comment type="caution">
    <text evidence="1">The sequence shown here is derived from an EMBL/GenBank/DDBJ whole genome shotgun (WGS) entry which is preliminary data.</text>
</comment>
<reference evidence="1 2" key="1">
    <citation type="journal article" date="2018" name="MBio">
        <title>Comparative Genomics Reveals the Core Gene Toolbox for the Fungus-Insect Symbiosis.</title>
        <authorList>
            <person name="Wang Y."/>
            <person name="Stata M."/>
            <person name="Wang W."/>
            <person name="Stajich J.E."/>
            <person name="White M.M."/>
            <person name="Moncalvo J.M."/>
        </authorList>
    </citation>
    <scope>NUCLEOTIDE SEQUENCE [LARGE SCALE GENOMIC DNA]</scope>
    <source>
        <strain evidence="1 2">SWE-8-4</strain>
    </source>
</reference>
<dbReference type="EMBL" id="MBFR01000123">
    <property type="protein sequence ID" value="PVU93572.1"/>
    <property type="molecule type" value="Genomic_DNA"/>
</dbReference>
<evidence type="ECO:0000313" key="1">
    <source>
        <dbReference type="EMBL" id="PVU93572.1"/>
    </source>
</evidence>
<proteinExistence type="predicted"/>
<protein>
    <submittedName>
        <fullName evidence="1">Uncharacterized protein</fullName>
    </submittedName>
</protein>
<keyword evidence="2" id="KW-1185">Reference proteome</keyword>
<name>A0A2T9YML9_9FUNG</name>
<dbReference type="AlphaFoldDB" id="A0A2T9YML9"/>